<accession>A0A2T2YM17</accession>
<dbReference type="InterPro" id="IPR051916">
    <property type="entry name" value="GPI-anchor_lipid_remodeler"/>
</dbReference>
<proteinExistence type="predicted"/>
<gene>
    <name evidence="3" type="ORF">AHMF7605_25200</name>
</gene>
<dbReference type="GO" id="GO:0006506">
    <property type="term" value="P:GPI anchor biosynthetic process"/>
    <property type="evidence" value="ECO:0007669"/>
    <property type="project" value="TreeGrafter"/>
</dbReference>
<dbReference type="CDD" id="cd09084">
    <property type="entry name" value="EEP-2"/>
    <property type="match status" value="1"/>
</dbReference>
<keyword evidence="3" id="KW-0540">Nuclease</keyword>
<dbReference type="PANTHER" id="PTHR14859">
    <property type="entry name" value="CALCOFLUOR WHITE HYPERSENSITIVE PROTEIN PRECURSOR"/>
    <property type="match status" value="1"/>
</dbReference>
<keyword evidence="1" id="KW-0812">Transmembrane</keyword>
<dbReference type="AlphaFoldDB" id="A0A2T2YM17"/>
<dbReference type="GO" id="GO:0004527">
    <property type="term" value="F:exonuclease activity"/>
    <property type="evidence" value="ECO:0007669"/>
    <property type="project" value="UniProtKB-KW"/>
</dbReference>
<dbReference type="InterPro" id="IPR036691">
    <property type="entry name" value="Endo/exonu/phosph_ase_sf"/>
</dbReference>
<dbReference type="InterPro" id="IPR005135">
    <property type="entry name" value="Endo/exonuclease/phosphatase"/>
</dbReference>
<organism evidence="3 4">
    <name type="scientific">Adhaeribacter arboris</name>
    <dbReference type="NCBI Taxonomy" id="2072846"/>
    <lineage>
        <taxon>Bacteria</taxon>
        <taxon>Pseudomonadati</taxon>
        <taxon>Bacteroidota</taxon>
        <taxon>Cytophagia</taxon>
        <taxon>Cytophagales</taxon>
        <taxon>Hymenobacteraceae</taxon>
        <taxon>Adhaeribacter</taxon>
    </lineage>
</organism>
<dbReference type="GO" id="GO:0004519">
    <property type="term" value="F:endonuclease activity"/>
    <property type="evidence" value="ECO:0007669"/>
    <property type="project" value="UniProtKB-KW"/>
</dbReference>
<dbReference type="GO" id="GO:0016020">
    <property type="term" value="C:membrane"/>
    <property type="evidence" value="ECO:0007669"/>
    <property type="project" value="GOC"/>
</dbReference>
<dbReference type="PANTHER" id="PTHR14859:SF15">
    <property type="entry name" value="ENDONUCLEASE_EXONUCLEASE_PHOSPHATASE DOMAIN-CONTAINING PROTEIN"/>
    <property type="match status" value="1"/>
</dbReference>
<evidence type="ECO:0000259" key="2">
    <source>
        <dbReference type="Pfam" id="PF03372"/>
    </source>
</evidence>
<keyword evidence="1" id="KW-1133">Transmembrane helix</keyword>
<dbReference type="Proteomes" id="UP000240357">
    <property type="component" value="Unassembled WGS sequence"/>
</dbReference>
<dbReference type="SUPFAM" id="SSF56219">
    <property type="entry name" value="DNase I-like"/>
    <property type="match status" value="1"/>
</dbReference>
<reference evidence="3 4" key="1">
    <citation type="submission" date="2018-03" db="EMBL/GenBank/DDBJ databases">
        <title>Adhaeribacter sp. HMF7605 Genome sequencing and assembly.</title>
        <authorList>
            <person name="Kang H."/>
            <person name="Kang J."/>
            <person name="Cha I."/>
            <person name="Kim H."/>
            <person name="Joh K."/>
        </authorList>
    </citation>
    <scope>NUCLEOTIDE SEQUENCE [LARGE SCALE GENOMIC DNA]</scope>
    <source>
        <strain evidence="3 4">HMF7605</strain>
    </source>
</reference>
<keyword evidence="1" id="KW-0472">Membrane</keyword>
<keyword evidence="3" id="KW-0378">Hydrolase</keyword>
<keyword evidence="3" id="KW-0255">Endonuclease</keyword>
<feature type="domain" description="Endonuclease/exonuclease/phosphatase" evidence="2">
    <location>
        <begin position="107"/>
        <end position="356"/>
    </location>
</feature>
<keyword evidence="3" id="KW-0269">Exonuclease</keyword>
<evidence type="ECO:0000313" key="3">
    <source>
        <dbReference type="EMBL" id="PSR56556.1"/>
    </source>
</evidence>
<feature type="transmembrane region" description="Helical" evidence="1">
    <location>
        <begin position="7"/>
        <end position="24"/>
    </location>
</feature>
<feature type="transmembrane region" description="Helical" evidence="1">
    <location>
        <begin position="30"/>
        <end position="54"/>
    </location>
</feature>
<evidence type="ECO:0000313" key="4">
    <source>
        <dbReference type="Proteomes" id="UP000240357"/>
    </source>
</evidence>
<dbReference type="EMBL" id="PYFT01000001">
    <property type="protein sequence ID" value="PSR56556.1"/>
    <property type="molecule type" value="Genomic_DNA"/>
</dbReference>
<comment type="caution">
    <text evidence="3">The sequence shown here is derived from an EMBL/GenBank/DDBJ whole genome shotgun (WGS) entry which is preliminary data.</text>
</comment>
<sequence>MRKKLSVTFYYLLVIWLLLAIVSMRIPSYYFWLTGFFLFTTPIPLLLNLVYLFVWAWQRSRLVIMPILVVIITWNYYQRGLTLNFGENNKEVRAASLAKTVTLDVLSYNVRIFNTYAHLHDKHATNSRNMIKWVAENAADVYCLQEFYNEPQSSVYNSVQRIVKKYDKYYFISNTLINRVNGQFGMAIISKYPILNKGTIKFEKLTQNHAMFADLKVKNDTVRVYNFHLQSMSIEEQDIINTYREQDLFGKDLRKVLRRLKNGFIKRSYQVNTLYDHLKESPYPVIVCGDLNDVPYSYTYQKLNKSLLNAHTAAGWGVGSTYNGILPLLRIDNQFFSPGLKVDNFKVHHDVTFSDHFPLTATYIISPQSMDDSR</sequence>
<keyword evidence="4" id="KW-1185">Reference proteome</keyword>
<dbReference type="Pfam" id="PF03372">
    <property type="entry name" value="Exo_endo_phos"/>
    <property type="match status" value="1"/>
</dbReference>
<feature type="transmembrane region" description="Helical" evidence="1">
    <location>
        <begin position="61"/>
        <end position="77"/>
    </location>
</feature>
<dbReference type="Gene3D" id="3.60.10.10">
    <property type="entry name" value="Endonuclease/exonuclease/phosphatase"/>
    <property type="match status" value="1"/>
</dbReference>
<protein>
    <submittedName>
        <fullName evidence="3">Endonuclease/exonuclease/phosphatase</fullName>
    </submittedName>
</protein>
<name>A0A2T2YM17_9BACT</name>
<evidence type="ECO:0000256" key="1">
    <source>
        <dbReference type="SAM" id="Phobius"/>
    </source>
</evidence>